<evidence type="ECO:0000313" key="4">
    <source>
        <dbReference type="Proteomes" id="UP000054995"/>
    </source>
</evidence>
<organism evidence="1 3">
    <name type="scientific">Trichinella pseudospiralis</name>
    <name type="common">Parasitic roundworm</name>
    <dbReference type="NCBI Taxonomy" id="6337"/>
    <lineage>
        <taxon>Eukaryota</taxon>
        <taxon>Metazoa</taxon>
        <taxon>Ecdysozoa</taxon>
        <taxon>Nematoda</taxon>
        <taxon>Enoplea</taxon>
        <taxon>Dorylaimia</taxon>
        <taxon>Trichinellida</taxon>
        <taxon>Trichinellidae</taxon>
        <taxon>Trichinella</taxon>
    </lineage>
</organism>
<gene>
    <name evidence="2" type="ORF">T4D_4964</name>
    <name evidence="1" type="ORF">T4E_6472</name>
</gene>
<dbReference type="EMBL" id="JYDT01000039">
    <property type="protein sequence ID" value="KRY88663.1"/>
    <property type="molecule type" value="Genomic_DNA"/>
</dbReference>
<dbReference type="Proteomes" id="UP000054815">
    <property type="component" value="Unassembled WGS sequence"/>
</dbReference>
<dbReference type="OrthoDB" id="10427624at2759"/>
<sequence length="74" mass="9001">MADIPELRLINNRCGRMSLVYEGKTYKLRYTSEQRKYWDIAKYNLGYGWYIKVVSQWYQQLFTIHGFWRSGGRP</sequence>
<reference evidence="3 4" key="1">
    <citation type="submission" date="2015-01" db="EMBL/GenBank/DDBJ databases">
        <title>Evolution of Trichinella species and genotypes.</title>
        <authorList>
            <person name="Korhonen P.K."/>
            <person name="Edoardo P."/>
            <person name="Giuseppe L.R."/>
            <person name="Gasser R.B."/>
        </authorList>
    </citation>
    <scope>NUCLEOTIDE SEQUENCE [LARGE SCALE GENOMIC DNA]</scope>
    <source>
        <strain evidence="1">ISS141</strain>
        <strain evidence="2">ISS470</strain>
    </source>
</reference>
<dbReference type="EMBL" id="JYDU01000046">
    <property type="protein sequence ID" value="KRX96177.1"/>
    <property type="molecule type" value="Genomic_DNA"/>
</dbReference>
<dbReference type="Proteomes" id="UP000054995">
    <property type="component" value="Unassembled WGS sequence"/>
</dbReference>
<comment type="caution">
    <text evidence="1">The sequence shown here is derived from an EMBL/GenBank/DDBJ whole genome shotgun (WGS) entry which is preliminary data.</text>
</comment>
<name>A0A0V0Y762_TRIPS</name>
<proteinExistence type="predicted"/>
<accession>A0A0V0Y762</accession>
<dbReference type="AlphaFoldDB" id="A0A0V0Y762"/>
<evidence type="ECO:0000313" key="1">
    <source>
        <dbReference type="EMBL" id="KRX96177.1"/>
    </source>
</evidence>
<protein>
    <submittedName>
        <fullName evidence="1">Uncharacterized protein</fullName>
    </submittedName>
</protein>
<evidence type="ECO:0000313" key="3">
    <source>
        <dbReference type="Proteomes" id="UP000054815"/>
    </source>
</evidence>
<evidence type="ECO:0000313" key="2">
    <source>
        <dbReference type="EMBL" id="KRY88663.1"/>
    </source>
</evidence>
<keyword evidence="4" id="KW-1185">Reference proteome</keyword>